<protein>
    <recommendedName>
        <fullName evidence="3">HEAT repeat domain-containing protein</fullName>
    </recommendedName>
</protein>
<evidence type="ECO:0008006" key="3">
    <source>
        <dbReference type="Google" id="ProtNLM"/>
    </source>
</evidence>
<dbReference type="RefSeq" id="WP_113659026.1">
    <property type="nucleotide sequence ID" value="NZ_KZ845667.1"/>
</dbReference>
<dbReference type="SUPFAM" id="SSF48371">
    <property type="entry name" value="ARM repeat"/>
    <property type="match status" value="1"/>
</dbReference>
<accession>A0A364K3S9</accession>
<reference evidence="1 2" key="1">
    <citation type="submission" date="2018-06" db="EMBL/GenBank/DDBJ databases">
        <title>Thermoflavimicrobium daqus sp. nov., a thermophilic microbe isolated from Moutai-flavour Daqu.</title>
        <authorList>
            <person name="Wang X."/>
            <person name="Zhou H."/>
        </authorList>
    </citation>
    <scope>NUCLEOTIDE SEQUENCE [LARGE SCALE GENOMIC DNA]</scope>
    <source>
        <strain evidence="1 2">FBKL4.011</strain>
    </source>
</reference>
<organism evidence="1 2">
    <name type="scientific">Thermoflavimicrobium daqui</name>
    <dbReference type="NCBI Taxonomy" id="2137476"/>
    <lineage>
        <taxon>Bacteria</taxon>
        <taxon>Bacillati</taxon>
        <taxon>Bacillota</taxon>
        <taxon>Bacilli</taxon>
        <taxon>Bacillales</taxon>
        <taxon>Thermoactinomycetaceae</taxon>
        <taxon>Thermoflavimicrobium</taxon>
    </lineage>
</organism>
<dbReference type="OrthoDB" id="2653009at2"/>
<dbReference type="Gene3D" id="1.25.10.10">
    <property type="entry name" value="Leucine-rich Repeat Variant"/>
    <property type="match status" value="1"/>
</dbReference>
<dbReference type="InterPro" id="IPR016024">
    <property type="entry name" value="ARM-type_fold"/>
</dbReference>
<gene>
    <name evidence="1" type="ORF">DL897_10035</name>
</gene>
<dbReference type="EMBL" id="QJKK01000005">
    <property type="protein sequence ID" value="RAL24034.1"/>
    <property type="molecule type" value="Genomic_DNA"/>
</dbReference>
<dbReference type="InterPro" id="IPR011989">
    <property type="entry name" value="ARM-like"/>
</dbReference>
<dbReference type="Proteomes" id="UP000251213">
    <property type="component" value="Unassembled WGS sequence"/>
</dbReference>
<name>A0A364K3S9_9BACL</name>
<comment type="caution">
    <text evidence="1">The sequence shown here is derived from an EMBL/GenBank/DDBJ whole genome shotgun (WGS) entry which is preliminary data.</text>
</comment>
<sequence>MLENISDVNWGNLTHAYGSAKDIPQQIYKLTSKDEKIWWAFFGKLSNYILYRDKYIFEATSYTVPFLIELLKDNNTLNRENILELLAGISNGTSYKAVYQYPPIKNKIVLTEEAHQELEQEIEWSKKAKEAVYQGVPIYYQLLDDSDFSVREAAIYTLASVKWLDAEIRTKLRNRMLHETCSLIRTNLIIALGIQRDKHKQTVEFLNHCVNQNHEPLIQLAAAIALVHIQSGNVSNQTIRVLIDAIKDPDRVCAYDNLLFASIDIIHDISWLLCCLTKELATQSLPLLLEAFRKTQNALAAIELSRTILMITFHKQCIPTGTHFHMLTEEQQETLRCIAENEVAWKFSVNMAEVLRDFRLPSDYQNFCRFIKGK</sequence>
<keyword evidence="2" id="KW-1185">Reference proteome</keyword>
<dbReference type="AlphaFoldDB" id="A0A364K3S9"/>
<evidence type="ECO:0000313" key="2">
    <source>
        <dbReference type="Proteomes" id="UP000251213"/>
    </source>
</evidence>
<evidence type="ECO:0000313" key="1">
    <source>
        <dbReference type="EMBL" id="RAL24034.1"/>
    </source>
</evidence>
<proteinExistence type="predicted"/>
<reference evidence="1 2" key="2">
    <citation type="submission" date="2018-06" db="EMBL/GenBank/DDBJ databases">
        <authorList>
            <person name="Zhirakovskaya E."/>
        </authorList>
    </citation>
    <scope>NUCLEOTIDE SEQUENCE [LARGE SCALE GENOMIC DNA]</scope>
    <source>
        <strain evidence="1 2">FBKL4.011</strain>
    </source>
</reference>